<accession>A0ABN7LNI8</accession>
<dbReference type="Proteomes" id="UP000673821">
    <property type="component" value="Unassembled WGS sequence"/>
</dbReference>
<keyword evidence="2" id="KW-1185">Reference proteome</keyword>
<dbReference type="RefSeq" id="WP_200658699.1">
    <property type="nucleotide sequence ID" value="NZ_CAJNBH010000009.1"/>
</dbReference>
<sequence>MSYRATVYKVLIASPGDVPGERQIIREVLHEWNAVNSEKRGIVLLPVGWETHSSPEMGDHPQALINKQLASACDLLVGVFWTRLGTPTDQYMSGSVEEIEEHIKASKVAMLYFSSAPVELDSVDHEQYSRLKAFKESCKTRGLFEPYSNLGEFKDKLYRHIQLKVNQHESFNAEGPAEEVVPPGEPAPAMDKLTREAAFMLKSATDGGEGMIMHLRHLGGCVIHTGSVNFVEDQGARNIALWEGVIDELESFGLIRAANAKREMFRVTREGYEIAEIVDHNRGQAMPNAYVEPLPKGNHGAIDGYALEYADNRAVANTPYPTQGEAIAAAKALGLKPLTARVRVTSKSNPDHWRLAD</sequence>
<evidence type="ECO:0000313" key="1">
    <source>
        <dbReference type="EMBL" id="CAE6760633.1"/>
    </source>
</evidence>
<protein>
    <recommendedName>
        <fullName evidence="3">DUF4062 domain-containing protein</fullName>
    </recommendedName>
</protein>
<reference evidence="1 2" key="1">
    <citation type="submission" date="2021-02" db="EMBL/GenBank/DDBJ databases">
        <authorList>
            <person name="Vanwijnsberghe S."/>
        </authorList>
    </citation>
    <scope>NUCLEOTIDE SEQUENCE [LARGE SCALE GENOMIC DNA]</scope>
    <source>
        <strain evidence="1 2">R-69776</strain>
    </source>
</reference>
<organism evidence="1 2">
    <name type="scientific">Paraburkholderia nemoris</name>
    <dbReference type="NCBI Taxonomy" id="2793076"/>
    <lineage>
        <taxon>Bacteria</taxon>
        <taxon>Pseudomonadati</taxon>
        <taxon>Pseudomonadota</taxon>
        <taxon>Betaproteobacteria</taxon>
        <taxon>Burkholderiales</taxon>
        <taxon>Burkholderiaceae</taxon>
        <taxon>Paraburkholderia</taxon>
    </lineage>
</organism>
<name>A0ABN7LNI8_9BURK</name>
<proteinExistence type="predicted"/>
<evidence type="ECO:0000313" key="2">
    <source>
        <dbReference type="Proteomes" id="UP000673821"/>
    </source>
</evidence>
<gene>
    <name evidence="1" type="ORF">R69776_03354</name>
</gene>
<evidence type="ECO:0008006" key="3">
    <source>
        <dbReference type="Google" id="ProtNLM"/>
    </source>
</evidence>
<comment type="caution">
    <text evidence="1">The sequence shown here is derived from an EMBL/GenBank/DDBJ whole genome shotgun (WGS) entry which is preliminary data.</text>
</comment>
<dbReference type="EMBL" id="CAJNBH010000009">
    <property type="protein sequence ID" value="CAE6760633.1"/>
    <property type="molecule type" value="Genomic_DNA"/>
</dbReference>